<feature type="chain" id="PRO_5015426444" evidence="1">
    <location>
        <begin position="21"/>
        <end position="149"/>
    </location>
</feature>
<protein>
    <submittedName>
        <fullName evidence="2">2-dehydro-3-deoxyphosphooctonate aldolase</fullName>
    </submittedName>
</protein>
<feature type="signal peptide" evidence="1">
    <location>
        <begin position="1"/>
        <end position="20"/>
    </location>
</feature>
<name>A0A2U1JHV1_9FLAO</name>
<comment type="caution">
    <text evidence="2">The sequence shown here is derived from an EMBL/GenBank/DDBJ whole genome shotgun (WGS) entry which is preliminary data.</text>
</comment>
<accession>A0A2U1JHV1</accession>
<evidence type="ECO:0000256" key="1">
    <source>
        <dbReference type="SAM" id="SignalP"/>
    </source>
</evidence>
<evidence type="ECO:0000313" key="2">
    <source>
        <dbReference type="EMBL" id="PWA04697.1"/>
    </source>
</evidence>
<proteinExistence type="predicted"/>
<sequence length="149" mass="16804">MKNCIASLIVLILTSSCVSTKSTLKNVDDNAPVLKLTTNNTFVINQYSKDVKYGYDKDYPINVFFRNTKEIDANQQRFLNALAGPKGEKITYKKTESCCPFPTKKSEMGAGFLDVYEISWEGQKTPIKLYLNIYEKGILMVPLGLSLKK</sequence>
<keyword evidence="1" id="KW-0732">Signal</keyword>
<evidence type="ECO:0000313" key="3">
    <source>
        <dbReference type="Proteomes" id="UP000245449"/>
    </source>
</evidence>
<dbReference type="RefSeq" id="WP_116725113.1">
    <property type="nucleotide sequence ID" value="NZ_QCZI01000011.1"/>
</dbReference>
<organism evidence="2 3">
    <name type="scientific">Flavobacterium psychrotolerans</name>
    <dbReference type="NCBI Taxonomy" id="2169410"/>
    <lineage>
        <taxon>Bacteria</taxon>
        <taxon>Pseudomonadati</taxon>
        <taxon>Bacteroidota</taxon>
        <taxon>Flavobacteriia</taxon>
        <taxon>Flavobacteriales</taxon>
        <taxon>Flavobacteriaceae</taxon>
        <taxon>Flavobacterium</taxon>
    </lineage>
</organism>
<dbReference type="OrthoDB" id="5522619at2"/>
<gene>
    <name evidence="2" type="ORF">DB895_09415</name>
</gene>
<dbReference type="AlphaFoldDB" id="A0A2U1JHV1"/>
<dbReference type="Proteomes" id="UP000245449">
    <property type="component" value="Unassembled WGS sequence"/>
</dbReference>
<reference evidence="2 3" key="1">
    <citation type="submission" date="2018-04" db="EMBL/GenBank/DDBJ databases">
        <title>Flavobacterium sp. nov., isolated from glacier ice.</title>
        <authorList>
            <person name="Liu Q."/>
            <person name="Xin Y.-H."/>
        </authorList>
    </citation>
    <scope>NUCLEOTIDE SEQUENCE [LARGE SCALE GENOMIC DNA]</scope>
    <source>
        <strain evidence="2 3">RB1R5</strain>
    </source>
</reference>
<dbReference type="EMBL" id="QCZI01000011">
    <property type="protein sequence ID" value="PWA04697.1"/>
    <property type="molecule type" value="Genomic_DNA"/>
</dbReference>
<keyword evidence="3" id="KW-1185">Reference proteome</keyword>
<dbReference type="PROSITE" id="PS51257">
    <property type="entry name" value="PROKAR_LIPOPROTEIN"/>
    <property type="match status" value="1"/>
</dbReference>